<evidence type="ECO:0000256" key="5">
    <source>
        <dbReference type="ARBA" id="ARBA00022525"/>
    </source>
</evidence>
<dbReference type="InterPro" id="IPR001881">
    <property type="entry name" value="EGF-like_Ca-bd_dom"/>
</dbReference>
<keyword evidence="7 15" id="KW-0645">Protease</keyword>
<feature type="domain" description="Peptidase S1" evidence="19">
    <location>
        <begin position="393"/>
        <end position="625"/>
    </location>
</feature>
<dbReference type="EMBL" id="MCFN01000137">
    <property type="protein sequence ID" value="OXB63954.1"/>
    <property type="molecule type" value="Genomic_DNA"/>
</dbReference>
<dbReference type="InterPro" id="IPR018097">
    <property type="entry name" value="EGF_Ca-bd_CS"/>
</dbReference>
<dbReference type="SMART" id="SM00179">
    <property type="entry name" value="EGF_CA"/>
    <property type="match status" value="3"/>
</dbReference>
<dbReference type="SMART" id="SM00069">
    <property type="entry name" value="GLA"/>
    <property type="match status" value="2"/>
</dbReference>
<evidence type="ECO:0000256" key="7">
    <source>
        <dbReference type="ARBA" id="ARBA00022670"/>
    </source>
</evidence>
<keyword evidence="9" id="KW-0677">Repeat</keyword>
<comment type="subcellular location">
    <subcellularLocation>
        <location evidence="2">Secreted</location>
    </subcellularLocation>
</comment>
<feature type="domain" description="Peptidase S1" evidence="19">
    <location>
        <begin position="739"/>
        <end position="1228"/>
    </location>
</feature>
<evidence type="ECO:0000259" key="20">
    <source>
        <dbReference type="PROSITE" id="PS50998"/>
    </source>
</evidence>
<dbReference type="EC" id="3.4.21.6" evidence="3"/>
<dbReference type="PROSITE" id="PS00134">
    <property type="entry name" value="TRYPSIN_HIS"/>
    <property type="match status" value="2"/>
</dbReference>
<feature type="disulfide bond" evidence="14">
    <location>
        <begin position="264"/>
        <end position="273"/>
    </location>
</feature>
<dbReference type="GO" id="GO:0006508">
    <property type="term" value="P:proteolysis"/>
    <property type="evidence" value="ECO:0007669"/>
    <property type="project" value="UniProtKB-KW"/>
</dbReference>
<feature type="region of interest" description="Disordered" evidence="16">
    <location>
        <begin position="343"/>
        <end position="387"/>
    </location>
</feature>
<dbReference type="InterPro" id="IPR050442">
    <property type="entry name" value="Peptidase_S1_coag_factors"/>
</dbReference>
<evidence type="ECO:0000256" key="1">
    <source>
        <dbReference type="ARBA" id="ARBA00001239"/>
    </source>
</evidence>
<keyword evidence="15" id="KW-0720">Serine protease</keyword>
<dbReference type="STRING" id="9009.A0A226N8R2"/>
<comment type="caution">
    <text evidence="14">Lacks conserved residue(s) required for the propagation of feature annotation.</text>
</comment>
<evidence type="ECO:0000259" key="18">
    <source>
        <dbReference type="PROSITE" id="PS50026"/>
    </source>
</evidence>
<keyword evidence="11" id="KW-0106">Calcium</keyword>
<dbReference type="PANTHER" id="PTHR24278:SF28">
    <property type="entry name" value="COAGULATION FACTOR X"/>
    <property type="match status" value="1"/>
</dbReference>
<dbReference type="InterPro" id="IPR018114">
    <property type="entry name" value="TRYPSIN_HIS"/>
</dbReference>
<feature type="domain" description="Gla" evidence="20">
    <location>
        <begin position="932"/>
        <end position="978"/>
    </location>
</feature>
<dbReference type="Gene3D" id="4.10.740.10">
    <property type="entry name" value="Coagulation Factor IX"/>
    <property type="match status" value="2"/>
</dbReference>
<evidence type="ECO:0000313" key="21">
    <source>
        <dbReference type="EMBL" id="OXB63954.1"/>
    </source>
</evidence>
<dbReference type="InterPro" id="IPR009003">
    <property type="entry name" value="Peptidase_S1_PA"/>
</dbReference>
<protein>
    <recommendedName>
        <fullName evidence="3">coagulation factor Xa</fullName>
        <ecNumber evidence="3">3.4.21.6</ecNumber>
    </recommendedName>
</protein>
<feature type="disulfide bond" evidence="14">
    <location>
        <begin position="1004"/>
        <end position="1013"/>
    </location>
</feature>
<evidence type="ECO:0000256" key="11">
    <source>
        <dbReference type="ARBA" id="ARBA00022837"/>
    </source>
</evidence>
<evidence type="ECO:0000256" key="16">
    <source>
        <dbReference type="SAM" id="MobiDB-lite"/>
    </source>
</evidence>
<dbReference type="GO" id="GO:0005509">
    <property type="term" value="F:calcium ion binding"/>
    <property type="evidence" value="ECO:0007669"/>
    <property type="project" value="InterPro"/>
</dbReference>
<keyword evidence="12 14" id="KW-1015">Disulfide bond</keyword>
<proteinExistence type="predicted"/>
<dbReference type="Gene3D" id="2.10.25.10">
    <property type="entry name" value="Laminin"/>
    <property type="match status" value="5"/>
</dbReference>
<dbReference type="InterPro" id="IPR009030">
    <property type="entry name" value="Growth_fac_rcpt_cys_sf"/>
</dbReference>
<evidence type="ECO:0000256" key="14">
    <source>
        <dbReference type="PROSITE-ProRule" id="PRU00076"/>
    </source>
</evidence>
<dbReference type="GO" id="GO:0005615">
    <property type="term" value="C:extracellular space"/>
    <property type="evidence" value="ECO:0007669"/>
    <property type="project" value="TreeGrafter"/>
</dbReference>
<evidence type="ECO:0000256" key="15">
    <source>
        <dbReference type="RuleBase" id="RU363034"/>
    </source>
</evidence>
<evidence type="ECO:0000256" key="12">
    <source>
        <dbReference type="ARBA" id="ARBA00023157"/>
    </source>
</evidence>
<keyword evidence="8 17" id="KW-0732">Signal</keyword>
<evidence type="ECO:0000256" key="10">
    <source>
        <dbReference type="ARBA" id="ARBA00022801"/>
    </source>
</evidence>
<dbReference type="Proteomes" id="UP000198323">
    <property type="component" value="Unassembled WGS sequence"/>
</dbReference>
<dbReference type="Gene3D" id="2.40.10.10">
    <property type="entry name" value="Trypsin-like serine proteases"/>
    <property type="match status" value="6"/>
</dbReference>
<dbReference type="SUPFAM" id="SSF57184">
    <property type="entry name" value="Growth factor receptor domain"/>
    <property type="match status" value="1"/>
</dbReference>
<dbReference type="PROSITE" id="PS50240">
    <property type="entry name" value="TRYPSIN_DOM"/>
    <property type="match status" value="2"/>
</dbReference>
<feature type="domain" description="Gla" evidence="20">
    <location>
        <begin position="40"/>
        <end position="78"/>
    </location>
</feature>
<keyword evidence="5" id="KW-0964">Secreted</keyword>
<dbReference type="PRINTS" id="PR00001">
    <property type="entry name" value="GLABLOOD"/>
</dbReference>
<dbReference type="CDD" id="cd00190">
    <property type="entry name" value="Tryp_SPc"/>
    <property type="match status" value="2"/>
</dbReference>
<dbReference type="Pfam" id="PF00008">
    <property type="entry name" value="EGF"/>
    <property type="match status" value="2"/>
</dbReference>
<feature type="compositionally biased region" description="Polar residues" evidence="16">
    <location>
        <begin position="368"/>
        <end position="387"/>
    </location>
</feature>
<dbReference type="InterPro" id="IPR000294">
    <property type="entry name" value="GLA_domain"/>
</dbReference>
<keyword evidence="6 14" id="KW-0245">EGF-like domain</keyword>
<dbReference type="SUPFAM" id="SSF57196">
    <property type="entry name" value="EGF/Laminin"/>
    <property type="match status" value="2"/>
</dbReference>
<evidence type="ECO:0000256" key="13">
    <source>
        <dbReference type="ARBA" id="ARBA00023180"/>
    </source>
</evidence>
<dbReference type="PROSITE" id="PS00135">
    <property type="entry name" value="TRYPSIN_SER"/>
    <property type="match status" value="1"/>
</dbReference>
<dbReference type="SUPFAM" id="SSF50494">
    <property type="entry name" value="Trypsin-like serine proteases"/>
    <property type="match status" value="3"/>
</dbReference>
<feature type="domain" description="EGF-like" evidence="18">
    <location>
        <begin position="238"/>
        <end position="274"/>
    </location>
</feature>
<gene>
    <name evidence="21" type="ORF">ASZ78_006825</name>
</gene>
<dbReference type="InterPro" id="IPR001254">
    <property type="entry name" value="Trypsin_dom"/>
</dbReference>
<comment type="caution">
    <text evidence="21">The sequence shown here is derived from an EMBL/GenBank/DDBJ whole genome shotgun (WGS) entry which is preliminary data.</text>
</comment>
<evidence type="ECO:0000256" key="8">
    <source>
        <dbReference type="ARBA" id="ARBA00022729"/>
    </source>
</evidence>
<dbReference type="PROSITE" id="PS01186">
    <property type="entry name" value="EGF_2"/>
    <property type="match status" value="2"/>
</dbReference>
<dbReference type="PROSITE" id="PS00010">
    <property type="entry name" value="ASX_HYDROXYL"/>
    <property type="match status" value="2"/>
</dbReference>
<evidence type="ECO:0000256" key="9">
    <source>
        <dbReference type="ARBA" id="ARBA00022737"/>
    </source>
</evidence>
<dbReference type="FunFam" id="4.10.740.10:FF:000001">
    <property type="entry name" value="vitamin K-dependent protein S"/>
    <property type="match status" value="2"/>
</dbReference>
<evidence type="ECO:0000256" key="6">
    <source>
        <dbReference type="ARBA" id="ARBA00022536"/>
    </source>
</evidence>
<dbReference type="PROSITE" id="PS00022">
    <property type="entry name" value="EGF_1"/>
    <property type="match status" value="2"/>
</dbReference>
<dbReference type="AlphaFoldDB" id="A0A226N8R2"/>
<dbReference type="FunFam" id="2.40.10.10:FF:000013">
    <property type="entry name" value="Coagulation factor X"/>
    <property type="match status" value="2"/>
</dbReference>
<dbReference type="Pfam" id="PF14670">
    <property type="entry name" value="FXa_inhibition"/>
    <property type="match status" value="2"/>
</dbReference>
<evidence type="ECO:0000256" key="4">
    <source>
        <dbReference type="ARBA" id="ARBA00022479"/>
    </source>
</evidence>
<evidence type="ECO:0000256" key="3">
    <source>
        <dbReference type="ARBA" id="ARBA00012181"/>
    </source>
</evidence>
<dbReference type="Pfam" id="PF00594">
    <property type="entry name" value="Gla"/>
    <property type="match status" value="2"/>
</dbReference>
<dbReference type="OrthoDB" id="6380398at2759"/>
<dbReference type="PROSITE" id="PS50998">
    <property type="entry name" value="GLA_2"/>
    <property type="match status" value="2"/>
</dbReference>
<dbReference type="Pfam" id="PF00089">
    <property type="entry name" value="Trypsin"/>
    <property type="match status" value="3"/>
</dbReference>
<dbReference type="FunFam" id="2.10.25.10:FF:000480">
    <property type="entry name" value="Protein Z, vitamin K-dependent plasma glycoprotein"/>
    <property type="match status" value="1"/>
</dbReference>
<accession>A0A226N8R2</accession>
<dbReference type="InterPro" id="IPR033116">
    <property type="entry name" value="TRYPSIN_SER"/>
</dbReference>
<reference evidence="21 22" key="1">
    <citation type="submission" date="2016-07" db="EMBL/GenBank/DDBJ databases">
        <title>Disparate Historic Effective Population Sizes Predicted by Modern Levels of Genome Diversity for the Scaled Quail (Callipepla squamata) and the Northern Bobwhite (Colinus virginianus): Inferences from First and Second Generation Draft Genome Assemblies for Sympatric New World Quail.</title>
        <authorList>
            <person name="Oldeschulte D.L."/>
            <person name="Halley Y.A."/>
            <person name="Bhattarai E.K."/>
            <person name="Brashear W.A."/>
            <person name="Hill J."/>
            <person name="Metz R.P."/>
            <person name="Johnson C.D."/>
            <person name="Rollins D."/>
            <person name="Peterson M.J."/>
            <person name="Bickhart D.M."/>
            <person name="Decker J.E."/>
            <person name="Seabury C.M."/>
        </authorList>
    </citation>
    <scope>NUCLEOTIDE SEQUENCE [LARGE SCALE GENOMIC DNA]</scope>
    <source>
        <strain evidence="21 22">Texas</strain>
        <tissue evidence="21">Leg muscle</tissue>
    </source>
</reference>
<feature type="compositionally biased region" description="Polar residues" evidence="16">
    <location>
        <begin position="343"/>
        <end position="361"/>
    </location>
</feature>
<feature type="chain" id="PRO_5013098920" description="coagulation factor Xa" evidence="17">
    <location>
        <begin position="21"/>
        <end position="1228"/>
    </location>
</feature>
<dbReference type="PRINTS" id="PR00722">
    <property type="entry name" value="CHYMOTRYPSIN"/>
</dbReference>
<dbReference type="SUPFAM" id="SSF57630">
    <property type="entry name" value="GLA-domain"/>
    <property type="match status" value="2"/>
</dbReference>
<dbReference type="PROSITE" id="PS01187">
    <property type="entry name" value="EGF_CA"/>
    <property type="match status" value="1"/>
</dbReference>
<dbReference type="InterPro" id="IPR000152">
    <property type="entry name" value="EGF-type_Asp/Asn_hydroxyl_site"/>
</dbReference>
<dbReference type="CDD" id="cd00054">
    <property type="entry name" value="EGF_CA"/>
    <property type="match status" value="2"/>
</dbReference>
<comment type="catalytic activity">
    <reaction evidence="1">
        <text>Selective cleavage of Arg-|-Thr and then Arg-|-Ile bonds in prothrombin to form thrombin.</text>
        <dbReference type="EC" id="3.4.21.6"/>
    </reaction>
</comment>
<evidence type="ECO:0000256" key="2">
    <source>
        <dbReference type="ARBA" id="ARBA00004613"/>
    </source>
</evidence>
<dbReference type="PANTHER" id="PTHR24278">
    <property type="entry name" value="COAGULATION FACTOR"/>
    <property type="match status" value="1"/>
</dbReference>
<feature type="domain" description="EGF-like" evidence="18">
    <location>
        <begin position="978"/>
        <end position="1014"/>
    </location>
</feature>
<evidence type="ECO:0000259" key="19">
    <source>
        <dbReference type="PROSITE" id="PS50240"/>
    </source>
</evidence>
<dbReference type="SMART" id="SM00181">
    <property type="entry name" value="EGF"/>
    <property type="match status" value="5"/>
</dbReference>
<keyword evidence="13" id="KW-0325">Glycoprotein</keyword>
<dbReference type="InterPro" id="IPR035972">
    <property type="entry name" value="GLA-like_dom_SF"/>
</dbReference>
<evidence type="ECO:0000313" key="22">
    <source>
        <dbReference type="Proteomes" id="UP000198323"/>
    </source>
</evidence>
<feature type="signal peptide" evidence="17">
    <location>
        <begin position="1"/>
        <end position="20"/>
    </location>
</feature>
<dbReference type="InterPro" id="IPR043504">
    <property type="entry name" value="Peptidase_S1_PA_chymotrypsin"/>
</dbReference>
<sequence>MGGRLLLLLLCAALPDELRAEGGVFIKKESADKFLERTKRANSFFEELKPGNIERECNEERCSKEEAREAFEDQEKTRILIDLQPCCCLNPVTSSDGEQPPVPGVIFVLSKKNTGPLHAKDSEKQKLGIWLCPFIILLRVSPGWQSELQRAIDGGGTSLRQATQRVNLFCTVTYQLHATIHVAVLLIPVRQRFGGKCFLQSRLAFKDDIASGTKGMECSGAVLKAPQVFSVADAASADGDQCSSNPCHYGGHCKDGLGSYTCSCLDGYQGKNCEFVIPKYCKINNGDCEQFCSIKKSAQKDVMCSCTSGYELAEDGKQCVSKVKYPCGKIFVKRSKRSVILPTDSSTNATSDQDVPSTNETSLEEDFITTTESPTPAPRNSSSRTNSQVDIRIVGGDECRLGECPWQAVLLNEKDEEFCGGTILNEYFILTAAHCINQSKEIKVVVGEVDRQKEEQSETMHTAEKIFVHSKYIAETYDNDIALIKLKEPIQFSEYVVPACLPQADFANEVLMNQKSGMVSGFGREFEAGRLSKILKVLEVPYVDRSACKQSTNFAITENMFCAGYETEQKDACQGDSGGPHVTRYKDTYFVTGIVSWGEGCARKGKYGIYTKLSRFLRWTLQTGAVFTLTWLCAALPQLHSMHTEPISKLSSFTVMLSTCKVNNGNCTQFCKEEDEGVVCSCVSGYVLGDDNKTCVPAVKFPCGKPKRIHEVDRDKVTSSEAHLKNEETTEAPSNYPEVVEEAGSIPSICPWQAVLVQEHGEWICGGTILNEYFILTAAHCVDNSTELRVLVGAVDREKEEPSTALHTVEKIISNPEFDFKTYDSDLALIKLREPITFSEGVVAACLPEEDFANDVLMKQTFGIVSGFGNSYKRTRPARRMKVLQIPYVDKKTCKQSRQDSLSVNVIIFSHNVSVFVSTDDANKFIKRHRRANSLHFEEFLQGSLERECLEERCTHEEAREVFENDEMLKMFWDNYYGGWRCSSSPCQHGGLCEDNIRGYTCNCTAGFEGEDCAFAKNECRHQGKEGCQHFCYPGSKSYHCSCADGYELGKDKKQCIPLGHNRTSGAQIMPVHKKHIHIRYDEDTGENDIALLQLQEHIECSNHQLPVCIPERDFAEHILIPKLAGTVTGWKMEGGEFQGDELQVSYLPTEDCEQILNVSLTNRQFCGHSQENIDKQLAGGSFVATAYKGTWFLTGILGPWPLEDADKKTFLFTNTARYMIWFKQKMK</sequence>
<keyword evidence="22" id="KW-1185">Reference proteome</keyword>
<dbReference type="PROSITE" id="PS00011">
    <property type="entry name" value="GLA_1"/>
    <property type="match status" value="1"/>
</dbReference>
<name>A0A226N8R2_CALSU</name>
<dbReference type="PROSITE" id="PS50026">
    <property type="entry name" value="EGF_3"/>
    <property type="match status" value="2"/>
</dbReference>
<evidence type="ECO:0000256" key="17">
    <source>
        <dbReference type="SAM" id="SignalP"/>
    </source>
</evidence>
<dbReference type="InterPro" id="IPR017857">
    <property type="entry name" value="Coagulation_fac-like_Gla_dom"/>
</dbReference>
<keyword evidence="10 15" id="KW-0378">Hydrolase</keyword>
<dbReference type="FunFam" id="2.10.25.10:FF:000321">
    <property type="entry name" value="Protein delta homolog 1"/>
    <property type="match status" value="1"/>
</dbReference>
<dbReference type="FunFam" id="2.10.25.10:FF:000162">
    <property type="entry name" value="Coagulation factor X (Predicted)"/>
    <property type="match status" value="1"/>
</dbReference>
<dbReference type="InterPro" id="IPR000742">
    <property type="entry name" value="EGF"/>
</dbReference>
<dbReference type="SMART" id="SM00020">
    <property type="entry name" value="Tryp_SPc"/>
    <property type="match status" value="2"/>
</dbReference>
<organism evidence="21 22">
    <name type="scientific">Callipepla squamata</name>
    <name type="common">Scaled quail</name>
    <dbReference type="NCBI Taxonomy" id="9009"/>
    <lineage>
        <taxon>Eukaryota</taxon>
        <taxon>Metazoa</taxon>
        <taxon>Chordata</taxon>
        <taxon>Craniata</taxon>
        <taxon>Vertebrata</taxon>
        <taxon>Euteleostomi</taxon>
        <taxon>Archelosauria</taxon>
        <taxon>Archosauria</taxon>
        <taxon>Dinosauria</taxon>
        <taxon>Saurischia</taxon>
        <taxon>Theropoda</taxon>
        <taxon>Coelurosauria</taxon>
        <taxon>Aves</taxon>
        <taxon>Neognathae</taxon>
        <taxon>Galloanserae</taxon>
        <taxon>Galliformes</taxon>
        <taxon>Odontophoridae</taxon>
        <taxon>Callipepla</taxon>
    </lineage>
</organism>
<dbReference type="InterPro" id="IPR001314">
    <property type="entry name" value="Peptidase_S1A"/>
</dbReference>
<keyword evidence="4" id="KW-0301">Gamma-carboxyglutamic acid</keyword>
<dbReference type="GO" id="GO:0004252">
    <property type="term" value="F:serine-type endopeptidase activity"/>
    <property type="evidence" value="ECO:0007669"/>
    <property type="project" value="UniProtKB-EC"/>
</dbReference>